<feature type="signal peptide" evidence="1">
    <location>
        <begin position="1"/>
        <end position="27"/>
    </location>
</feature>
<proteinExistence type="predicted"/>
<evidence type="ECO:0000313" key="4">
    <source>
        <dbReference type="Proteomes" id="UP001501153"/>
    </source>
</evidence>
<gene>
    <name evidence="3" type="ORF">GCM10023185_09990</name>
</gene>
<dbReference type="PANTHER" id="PTHR35580">
    <property type="entry name" value="CELL SURFACE GLYCOPROTEIN (S-LAYER PROTEIN)-LIKE PROTEIN"/>
    <property type="match status" value="1"/>
</dbReference>
<accession>A0ABP8I5B2</accession>
<dbReference type="PANTHER" id="PTHR35580:SF1">
    <property type="entry name" value="PHYTASE-LIKE DOMAIN-CONTAINING PROTEIN"/>
    <property type="match status" value="1"/>
</dbReference>
<dbReference type="InterPro" id="IPR000601">
    <property type="entry name" value="PKD_dom"/>
</dbReference>
<dbReference type="Proteomes" id="UP001501153">
    <property type="component" value="Unassembled WGS sequence"/>
</dbReference>
<name>A0ABP8I5B2_9BACT</name>
<keyword evidence="4" id="KW-1185">Reference proteome</keyword>
<dbReference type="InterPro" id="IPR010620">
    <property type="entry name" value="SBBP_repeat"/>
</dbReference>
<sequence length="1152" mass="122847">MHTFTSLLRGKKLAVVGLSLVATVAAASSPRPVGPAPDSGPRFIPNQKQWEKPVLFAADVPGGRLFLERGKLTQALYDTRQLDELHHHSPASDARVRAHAYSVSFEGADLGAAVRGEEATGEVNNYFLGNDESRWATNVPAYAAVRYQKLYPGTDLRFYTRDRTLEYDFELAAGADAGRIRLRYRGQQGLRIVDGALHIRTSVGKVVEQRPYAYQLIGQVKKRVRCEYALADNNTVTFRLPAGYDHSKPLVIDPVLVYSTYSGSTAGNYGYTATYDSLGNLYAGGVVFSTGFPVTMGAYDVSYAGSQDMGIIKFNPYATIGAASRVYATYIGGAQADHPHSMVVDRNNNLVILGSTGSTDYPTTLNAYDRTLNGTDIVVTKLNAAGSALVGSTFLGGTGTDGQLVRASILWKNYGDEYRGDVIVDRQNNILLTSVTESSNFPIQGGIQSTRSGARDAVVVKFNPGLTALVWSTLLGGSGDDTGYSMQVDSVNNVFVSGGTTSGDFPGRAGGFRSNYQGGTADGFIARITAAGDDLVQSTYLGTTAYDQAYFVQLNRQGEVYAYGQTLGNYPVTAGLYSNPGSRQFIQKLNARLTNGIFSTVIGNGPGTDVNLSPTAFLVDNCGQILLSGWTAQGNMPVTPNAIQSTGGSGTTSTSFAAYFYIAQLSGNAQQLVYGTYFGNGNSHVDGGTSRFDKKGIIYQSMCVGSGSGSLPITSNAWSSSIGSGAGYNNAAFKIDVLQLDANFFPSPIPTNNPLFTQREQCAPARFYFNRPSVAGTAAQWDFGNGQTSTQQNTVSVVYNNPGRYAVRLTVFDPNSCLQSVSFVDTVKVLGLPRAAAGPDKTVCPGVSATITVADAGTRATYTWSPATGLNTTTGRTVIATPTVTTQYIVRVNIPGTVNCTAADTVVVNVRPNLAVSAGPDRDICGGTATTLTAPDFGTGTVYSWSPATGLSSTSTRSVSANPATTTTYTVQATDANGCTGQATVTVRVPARPNLAATVSSPNLSGKPVTFVNTTTGATSYRWEFGDNSPVSTEVNPTHTYVTNRATTFQARLTAIYGPSCEESITLPVPVRAFDLPNVITPNSDQLNDTFRPFVSNQLVDIEIFNRWGRKVFEQKNYVDGWGSNNEAAGMYYYRIVAANGETWKGWLELVR</sequence>
<dbReference type="Pfam" id="PF25778">
    <property type="entry name" value="DUF7948"/>
    <property type="match status" value="1"/>
</dbReference>
<dbReference type="EMBL" id="BAABGZ010000013">
    <property type="protein sequence ID" value="GAA4351382.1"/>
    <property type="molecule type" value="Genomic_DNA"/>
</dbReference>
<dbReference type="InterPro" id="IPR057708">
    <property type="entry name" value="DUF7948"/>
</dbReference>
<feature type="domain" description="PKD" evidence="2">
    <location>
        <begin position="780"/>
        <end position="829"/>
    </location>
</feature>
<dbReference type="InterPro" id="IPR013783">
    <property type="entry name" value="Ig-like_fold"/>
</dbReference>
<dbReference type="Pfam" id="PF06739">
    <property type="entry name" value="SBBP"/>
    <property type="match status" value="2"/>
</dbReference>
<dbReference type="InterPro" id="IPR035986">
    <property type="entry name" value="PKD_dom_sf"/>
</dbReference>
<feature type="domain" description="PKD" evidence="2">
    <location>
        <begin position="1015"/>
        <end position="1074"/>
    </location>
</feature>
<feature type="chain" id="PRO_5045195849" description="PKD domain-containing protein" evidence="1">
    <location>
        <begin position="28"/>
        <end position="1152"/>
    </location>
</feature>
<organism evidence="3 4">
    <name type="scientific">Hymenobacter saemangeumensis</name>
    <dbReference type="NCBI Taxonomy" id="1084522"/>
    <lineage>
        <taxon>Bacteria</taxon>
        <taxon>Pseudomonadati</taxon>
        <taxon>Bacteroidota</taxon>
        <taxon>Cytophagia</taxon>
        <taxon>Cytophagales</taxon>
        <taxon>Hymenobacteraceae</taxon>
        <taxon>Hymenobacter</taxon>
    </lineage>
</organism>
<comment type="caution">
    <text evidence="3">The sequence shown here is derived from an EMBL/GenBank/DDBJ whole genome shotgun (WGS) entry which is preliminary data.</text>
</comment>
<reference evidence="4" key="1">
    <citation type="journal article" date="2019" name="Int. J. Syst. Evol. Microbiol.">
        <title>The Global Catalogue of Microorganisms (GCM) 10K type strain sequencing project: providing services to taxonomists for standard genome sequencing and annotation.</title>
        <authorList>
            <consortium name="The Broad Institute Genomics Platform"/>
            <consortium name="The Broad Institute Genome Sequencing Center for Infectious Disease"/>
            <person name="Wu L."/>
            <person name="Ma J."/>
        </authorList>
    </citation>
    <scope>NUCLEOTIDE SEQUENCE [LARGE SCALE GENOMIC DNA]</scope>
    <source>
        <strain evidence="4">JCM 17923</strain>
    </source>
</reference>
<dbReference type="Pfam" id="PF00801">
    <property type="entry name" value="PKD"/>
    <property type="match status" value="2"/>
</dbReference>
<evidence type="ECO:0000256" key="1">
    <source>
        <dbReference type="SAM" id="SignalP"/>
    </source>
</evidence>
<protein>
    <recommendedName>
        <fullName evidence="2">PKD domain-containing protein</fullName>
    </recommendedName>
</protein>
<dbReference type="SUPFAM" id="SSF49299">
    <property type="entry name" value="PKD domain"/>
    <property type="match status" value="2"/>
</dbReference>
<keyword evidence="1" id="KW-0732">Signal</keyword>
<dbReference type="CDD" id="cd00146">
    <property type="entry name" value="PKD"/>
    <property type="match status" value="2"/>
</dbReference>
<dbReference type="Pfam" id="PF13585">
    <property type="entry name" value="CHU_C"/>
    <property type="match status" value="1"/>
</dbReference>
<dbReference type="InterPro" id="IPR022409">
    <property type="entry name" value="PKD/Chitinase_dom"/>
</dbReference>
<dbReference type="PROSITE" id="PS50093">
    <property type="entry name" value="PKD"/>
    <property type="match status" value="2"/>
</dbReference>
<dbReference type="SMART" id="SM00089">
    <property type="entry name" value="PKD"/>
    <property type="match status" value="2"/>
</dbReference>
<dbReference type="Gene3D" id="2.60.40.10">
    <property type="entry name" value="Immunoglobulins"/>
    <property type="match status" value="2"/>
</dbReference>
<evidence type="ECO:0000313" key="3">
    <source>
        <dbReference type="EMBL" id="GAA4351382.1"/>
    </source>
</evidence>
<dbReference type="InterPro" id="IPR052918">
    <property type="entry name" value="Motility_Chemotaxis_Reg"/>
</dbReference>
<evidence type="ECO:0000259" key="2">
    <source>
        <dbReference type="PROSITE" id="PS50093"/>
    </source>
</evidence>